<feature type="domain" description="Spen paralogue and orthologue SPOC C-terminal" evidence="3">
    <location>
        <begin position="348"/>
        <end position="469"/>
    </location>
</feature>
<feature type="signal peptide" evidence="2">
    <location>
        <begin position="1"/>
        <end position="20"/>
    </location>
</feature>
<dbReference type="WBParaSite" id="GPUH_0001396501-mRNA-1">
    <property type="protein sequence ID" value="GPUH_0001396501-mRNA-1"/>
    <property type="gene ID" value="GPUH_0001396501"/>
</dbReference>
<feature type="region of interest" description="Disordered" evidence="1">
    <location>
        <begin position="145"/>
        <end position="231"/>
    </location>
</feature>
<dbReference type="GO" id="GO:0005634">
    <property type="term" value="C:nucleus"/>
    <property type="evidence" value="ECO:0007669"/>
    <property type="project" value="TreeGrafter"/>
</dbReference>
<dbReference type="PANTHER" id="PTHR11477">
    <property type="entry name" value="TRANSCRIPTION FACTOR S-II ZINC FINGER DOMAIN-CONTAINING PROTEIN"/>
    <property type="match status" value="1"/>
</dbReference>
<dbReference type="OrthoDB" id="5874435at2759"/>
<dbReference type="InterPro" id="IPR012921">
    <property type="entry name" value="SPOC_C"/>
</dbReference>
<organism evidence="6">
    <name type="scientific">Gongylonema pulchrum</name>
    <dbReference type="NCBI Taxonomy" id="637853"/>
    <lineage>
        <taxon>Eukaryota</taxon>
        <taxon>Metazoa</taxon>
        <taxon>Ecdysozoa</taxon>
        <taxon>Nematoda</taxon>
        <taxon>Chromadorea</taxon>
        <taxon>Rhabditida</taxon>
        <taxon>Spirurina</taxon>
        <taxon>Spiruromorpha</taxon>
        <taxon>Spiruroidea</taxon>
        <taxon>Gongylonematidae</taxon>
        <taxon>Gongylonema</taxon>
    </lineage>
</organism>
<feature type="region of interest" description="Disordered" evidence="1">
    <location>
        <begin position="60"/>
        <end position="83"/>
    </location>
</feature>
<reference evidence="4 5" key="2">
    <citation type="submission" date="2018-11" db="EMBL/GenBank/DDBJ databases">
        <authorList>
            <consortium name="Pathogen Informatics"/>
        </authorList>
    </citation>
    <scope>NUCLEOTIDE SEQUENCE [LARGE SCALE GENOMIC DNA]</scope>
</reference>
<feature type="compositionally biased region" description="Low complexity" evidence="1">
    <location>
        <begin position="70"/>
        <end position="82"/>
    </location>
</feature>
<dbReference type="GO" id="GO:0006351">
    <property type="term" value="P:DNA-templated transcription"/>
    <property type="evidence" value="ECO:0007669"/>
    <property type="project" value="TreeGrafter"/>
</dbReference>
<evidence type="ECO:0000313" key="6">
    <source>
        <dbReference type="WBParaSite" id="GPUH_0001396501-mRNA-1"/>
    </source>
</evidence>
<gene>
    <name evidence="4" type="ORF">GPUH_LOCUS13950</name>
</gene>
<feature type="compositionally biased region" description="Polar residues" evidence="1">
    <location>
        <begin position="168"/>
        <end position="195"/>
    </location>
</feature>
<reference evidence="6" key="1">
    <citation type="submission" date="2016-06" db="UniProtKB">
        <authorList>
            <consortium name="WormBaseParasite"/>
        </authorList>
    </citation>
    <scope>IDENTIFICATION</scope>
</reference>
<dbReference type="AlphaFoldDB" id="A0A183DZ09"/>
<dbReference type="Pfam" id="PF07744">
    <property type="entry name" value="SPOC"/>
    <property type="match status" value="1"/>
</dbReference>
<dbReference type="CDD" id="cd21538">
    <property type="entry name" value="SPOC_TFIIS"/>
    <property type="match status" value="1"/>
</dbReference>
<feature type="chain" id="PRO_5043138940" evidence="2">
    <location>
        <begin position="21"/>
        <end position="485"/>
    </location>
</feature>
<dbReference type="Proteomes" id="UP000271098">
    <property type="component" value="Unassembled WGS sequence"/>
</dbReference>
<evidence type="ECO:0000313" key="4">
    <source>
        <dbReference type="EMBL" id="VDN23296.1"/>
    </source>
</evidence>
<dbReference type="EMBL" id="UYRT01080731">
    <property type="protein sequence ID" value="VDN23296.1"/>
    <property type="molecule type" value="Genomic_DNA"/>
</dbReference>
<accession>A0A183DZ09</accession>
<keyword evidence="5" id="KW-1185">Reference proteome</keyword>
<evidence type="ECO:0000256" key="2">
    <source>
        <dbReference type="SAM" id="SignalP"/>
    </source>
</evidence>
<keyword evidence="2" id="KW-0732">Signal</keyword>
<sequence>MLLIVKSVILQGLYLRVIVGDVSVPRLVSIDPEELKSPALSSAIEIPVSRIKVEATSELSAGAPKTETNATAASGSSATSSGDKGVCFVEAESEVDKILGVEPVNTTAMHRFHLFDLNCDICTGKKEREYLQKKIKAKEKAVVKTKPKEERTVSDVSSSRAALLPTPKISSSRGSTFSAPEVSSNSGSAVPTPTATARDDDYDDNDCWGMGLQMDDDDERSSPQESRWRAENRHFKESPRIRSAYDFERRGMRPLIRQEETWRHDWPSSSEERMREDSWRKREFRREERAEVVPPPWHRSNLPCWAKPVESWRRFDSPVTQHQRISETFDEPADEEDRSSPTIWEREERHIVWTGVMKMPKVFSFTTTLTAVSNGKAFNLREELQALIRIIGRINPVIVFEYLSNLRLSKARDVIVLRLDRPVQPAMEIEYLKCFDDMRTRGRYCVLASEHFMLKDAYLIALEKNEEPPGNQRVLIAHMLRTFNI</sequence>
<proteinExistence type="predicted"/>
<feature type="compositionally biased region" description="Basic and acidic residues" evidence="1">
    <location>
        <begin position="220"/>
        <end position="231"/>
    </location>
</feature>
<protein>
    <submittedName>
        <fullName evidence="6">SPOC domain-containing protein</fullName>
    </submittedName>
</protein>
<dbReference type="PANTHER" id="PTHR11477:SF51">
    <property type="entry name" value="PROTEIN PARTNER OF SNF, ISOFORM B"/>
    <property type="match status" value="1"/>
</dbReference>
<evidence type="ECO:0000256" key="1">
    <source>
        <dbReference type="SAM" id="MobiDB-lite"/>
    </source>
</evidence>
<evidence type="ECO:0000313" key="5">
    <source>
        <dbReference type="Proteomes" id="UP000271098"/>
    </source>
</evidence>
<name>A0A183DZ09_9BILA</name>
<evidence type="ECO:0000259" key="3">
    <source>
        <dbReference type="Pfam" id="PF07744"/>
    </source>
</evidence>